<feature type="domain" description="Phosphotyrosine protein phosphatase I" evidence="2">
    <location>
        <begin position="7"/>
        <end position="149"/>
    </location>
</feature>
<name>A0A2A2F3W8_9GAMM</name>
<gene>
    <name evidence="3" type="ORF">CK501_12640</name>
</gene>
<dbReference type="EMBL" id="NSKD01000006">
    <property type="protein sequence ID" value="PAU79648.1"/>
    <property type="molecule type" value="Genomic_DNA"/>
</dbReference>
<evidence type="ECO:0000259" key="2">
    <source>
        <dbReference type="SMART" id="SM00226"/>
    </source>
</evidence>
<dbReference type="GO" id="GO:0046685">
    <property type="term" value="P:response to arsenic-containing substance"/>
    <property type="evidence" value="ECO:0007669"/>
    <property type="project" value="UniProtKB-KW"/>
</dbReference>
<evidence type="ECO:0000313" key="4">
    <source>
        <dbReference type="Proteomes" id="UP000218896"/>
    </source>
</evidence>
<dbReference type="SMART" id="SM00226">
    <property type="entry name" value="LMWPc"/>
    <property type="match status" value="1"/>
</dbReference>
<dbReference type="Proteomes" id="UP000218896">
    <property type="component" value="Unassembled WGS sequence"/>
</dbReference>
<dbReference type="AlphaFoldDB" id="A0A2A2F3W8"/>
<dbReference type="Gene3D" id="3.40.50.2300">
    <property type="match status" value="1"/>
</dbReference>
<keyword evidence="1" id="KW-0059">Arsenical resistance</keyword>
<dbReference type="PANTHER" id="PTHR43428">
    <property type="entry name" value="ARSENATE REDUCTASE"/>
    <property type="match status" value="1"/>
</dbReference>
<accession>A0A2A2F3W8</accession>
<dbReference type="RefSeq" id="WP_095618105.1">
    <property type="nucleotide sequence ID" value="NZ_NSKD01000006.1"/>
</dbReference>
<dbReference type="PANTHER" id="PTHR43428:SF1">
    <property type="entry name" value="ARSENATE REDUCTASE"/>
    <property type="match status" value="1"/>
</dbReference>
<dbReference type="OrthoDB" id="9793058at2"/>
<dbReference type="InterPro" id="IPR036196">
    <property type="entry name" value="Ptyr_pPase_sf"/>
</dbReference>
<sequence length="178" mass="19770">MSEQQPYNVLFVCTGNSARSIFGEVLINRLGNGRFRGFSAGSNPEGSVHPIALKYLDSMGFDTSGLRSKSWDEFHGPDAPDFDFVFTVCDKAAAEPCPVWPGQPITAHWGLEDPVIADPGESASDEARLKPYKATFAMLRKRIQLLMNLPITSLDRMKLEHEVREIGRKADDDLETPE</sequence>
<dbReference type="InterPro" id="IPR023485">
    <property type="entry name" value="Ptyr_pPase"/>
</dbReference>
<proteinExistence type="predicted"/>
<dbReference type="CDD" id="cd16345">
    <property type="entry name" value="LMWP_ArsC"/>
    <property type="match status" value="1"/>
</dbReference>
<evidence type="ECO:0000313" key="3">
    <source>
        <dbReference type="EMBL" id="PAU79648.1"/>
    </source>
</evidence>
<comment type="caution">
    <text evidence="3">The sequence shown here is derived from an EMBL/GenBank/DDBJ whole genome shotgun (WGS) entry which is preliminary data.</text>
</comment>
<protein>
    <submittedName>
        <fullName evidence="3">ArsR family transcriptional regulator</fullName>
    </submittedName>
</protein>
<organism evidence="3 4">
    <name type="scientific">Halovibrio salipaludis</name>
    <dbReference type="NCBI Taxonomy" id="2032626"/>
    <lineage>
        <taxon>Bacteria</taxon>
        <taxon>Pseudomonadati</taxon>
        <taxon>Pseudomonadota</taxon>
        <taxon>Gammaproteobacteria</taxon>
        <taxon>Oceanospirillales</taxon>
        <taxon>Halomonadaceae</taxon>
        <taxon>Halovibrio</taxon>
    </lineage>
</organism>
<dbReference type="Pfam" id="PF01451">
    <property type="entry name" value="LMWPc"/>
    <property type="match status" value="1"/>
</dbReference>
<dbReference type="SUPFAM" id="SSF52788">
    <property type="entry name" value="Phosphotyrosine protein phosphatases I"/>
    <property type="match status" value="1"/>
</dbReference>
<reference evidence="3 4" key="1">
    <citation type="submission" date="2017-08" db="EMBL/GenBank/DDBJ databases">
        <title>Halovibrio sewagensis sp. nov., isolated from wastewater of high salinity.</title>
        <authorList>
            <person name="Dong X."/>
            <person name="Zhang G."/>
        </authorList>
    </citation>
    <scope>NUCLEOTIDE SEQUENCE [LARGE SCALE GENOMIC DNA]</scope>
    <source>
        <strain evidence="3 4">YL5-2</strain>
    </source>
</reference>
<keyword evidence="4" id="KW-1185">Reference proteome</keyword>
<evidence type="ECO:0000256" key="1">
    <source>
        <dbReference type="ARBA" id="ARBA00022849"/>
    </source>
</evidence>